<dbReference type="GO" id="GO:0016757">
    <property type="term" value="F:glycosyltransferase activity"/>
    <property type="evidence" value="ECO:0007669"/>
    <property type="project" value="UniProtKB-KW"/>
</dbReference>
<evidence type="ECO:0000313" key="2">
    <source>
        <dbReference type="EMBL" id="TQL59036.1"/>
    </source>
</evidence>
<keyword evidence="2" id="KW-0328">Glycosyltransferase</keyword>
<accession>A0A542ZFB2</accession>
<evidence type="ECO:0000313" key="3">
    <source>
        <dbReference type="Proteomes" id="UP000319514"/>
    </source>
</evidence>
<feature type="domain" description="Phosphoribosyltransferase" evidence="1">
    <location>
        <begin position="9"/>
        <end position="164"/>
    </location>
</feature>
<dbReference type="Pfam" id="PF00156">
    <property type="entry name" value="Pribosyltran"/>
    <property type="match status" value="1"/>
</dbReference>
<reference evidence="2 3" key="1">
    <citation type="submission" date="2019-06" db="EMBL/GenBank/DDBJ databases">
        <title>Sequencing the genomes of 1000 actinobacteria strains.</title>
        <authorList>
            <person name="Klenk H.-P."/>
        </authorList>
    </citation>
    <scope>NUCLEOTIDE SEQUENCE [LARGE SCALE GENOMIC DNA]</scope>
    <source>
        <strain evidence="2 3">DSM 18082</strain>
    </source>
</reference>
<evidence type="ECO:0000259" key="1">
    <source>
        <dbReference type="Pfam" id="PF00156"/>
    </source>
</evidence>
<dbReference type="InterPro" id="IPR029057">
    <property type="entry name" value="PRTase-like"/>
</dbReference>
<name>A0A542ZFB2_9MICO</name>
<sequence>MFTDRREAGKRLAVELAKRHGSDVVVLGLPRGGVPVAAEVAAALGAPLDVLVVRKVGVPWQPELALAAVGEGGAVAFTQRVVEASGLSPEQIRRLVAAAAEQVEQVTAELRGDAPALDVKGRTVVVVDDGVATGATARAAAAVLRHRGAGHVLLAVPVASPEVVPLLEHDYDELVVLEEPARLHSVGEWYRRFGQVSTTEARDLLVASRTG</sequence>
<organism evidence="2 3">
    <name type="scientific">Oryzihumus leptocrescens</name>
    <dbReference type="NCBI Taxonomy" id="297536"/>
    <lineage>
        <taxon>Bacteria</taxon>
        <taxon>Bacillati</taxon>
        <taxon>Actinomycetota</taxon>
        <taxon>Actinomycetes</taxon>
        <taxon>Micrococcales</taxon>
        <taxon>Intrasporangiaceae</taxon>
        <taxon>Oryzihumus</taxon>
    </lineage>
</organism>
<dbReference type="Proteomes" id="UP000319514">
    <property type="component" value="Unassembled WGS sequence"/>
</dbReference>
<dbReference type="Gene3D" id="3.40.50.2020">
    <property type="match status" value="1"/>
</dbReference>
<dbReference type="AlphaFoldDB" id="A0A542ZFB2"/>
<dbReference type="RefSeq" id="WP_185746000.1">
    <property type="nucleotide sequence ID" value="NZ_BAAAKX010000009.1"/>
</dbReference>
<dbReference type="Gene3D" id="3.30.1310.20">
    <property type="entry name" value="PRTase-like"/>
    <property type="match status" value="1"/>
</dbReference>
<dbReference type="EMBL" id="VFOQ01000001">
    <property type="protein sequence ID" value="TQL59036.1"/>
    <property type="molecule type" value="Genomic_DNA"/>
</dbReference>
<keyword evidence="2" id="KW-0808">Transferase</keyword>
<protein>
    <submittedName>
        <fullName evidence="2">Putative phosphoribosyltransferase</fullName>
    </submittedName>
</protein>
<comment type="caution">
    <text evidence="2">The sequence shown here is derived from an EMBL/GenBank/DDBJ whole genome shotgun (WGS) entry which is preliminary data.</text>
</comment>
<keyword evidence="3" id="KW-1185">Reference proteome</keyword>
<gene>
    <name evidence="2" type="ORF">FB474_0381</name>
</gene>
<dbReference type="InterPro" id="IPR000836">
    <property type="entry name" value="PRTase_dom"/>
</dbReference>
<proteinExistence type="predicted"/>
<dbReference type="SUPFAM" id="SSF53271">
    <property type="entry name" value="PRTase-like"/>
    <property type="match status" value="1"/>
</dbReference>